<dbReference type="Pfam" id="PF07867">
    <property type="entry name" value="DUF1654"/>
    <property type="match status" value="1"/>
</dbReference>
<evidence type="ECO:0008006" key="3">
    <source>
        <dbReference type="Google" id="ProtNLM"/>
    </source>
</evidence>
<gene>
    <name evidence="1" type="ORF">PS870_02043</name>
</gene>
<dbReference type="Proteomes" id="UP000349468">
    <property type="component" value="Unassembled WGS sequence"/>
</dbReference>
<dbReference type="EMBL" id="CABVIK010000005">
    <property type="protein sequence ID" value="VVO85706.1"/>
    <property type="molecule type" value="Genomic_DNA"/>
</dbReference>
<sequence>MAKAAKVSKPPTPPSSFDLMAMRVQKIINSTGAQASKRATIYKSPDESPDDWAQLLEDIGEADNVTVAHQDDGGVQIFWVVPKED</sequence>
<dbReference type="AlphaFoldDB" id="A0A5E7JCB3"/>
<proteinExistence type="predicted"/>
<name>A0A5E7JCB3_PSEFL</name>
<organism evidence="1 2">
    <name type="scientific">Pseudomonas fluorescens</name>
    <dbReference type="NCBI Taxonomy" id="294"/>
    <lineage>
        <taxon>Bacteria</taxon>
        <taxon>Pseudomonadati</taxon>
        <taxon>Pseudomonadota</taxon>
        <taxon>Gammaproteobacteria</taxon>
        <taxon>Pseudomonadales</taxon>
        <taxon>Pseudomonadaceae</taxon>
        <taxon>Pseudomonas</taxon>
    </lineage>
</organism>
<evidence type="ECO:0000313" key="2">
    <source>
        <dbReference type="Proteomes" id="UP000349468"/>
    </source>
</evidence>
<dbReference type="InterPro" id="IPR012449">
    <property type="entry name" value="Phage_F116_Orf28"/>
</dbReference>
<reference evidence="1 2" key="1">
    <citation type="submission" date="2019-09" db="EMBL/GenBank/DDBJ databases">
        <authorList>
            <person name="Chandra G."/>
            <person name="Truman W A."/>
        </authorList>
    </citation>
    <scope>NUCLEOTIDE SEQUENCE [LARGE SCALE GENOMIC DNA]</scope>
    <source>
        <strain evidence="1">PS870</strain>
    </source>
</reference>
<accession>A0A5E7JCB3</accession>
<protein>
    <recommendedName>
        <fullName evidence="3">DUF1654 domain-containing protein</fullName>
    </recommendedName>
</protein>
<evidence type="ECO:0000313" key="1">
    <source>
        <dbReference type="EMBL" id="VVO85706.1"/>
    </source>
</evidence>
<dbReference type="RefSeq" id="WP_154912237.1">
    <property type="nucleotide sequence ID" value="NZ_CABVIK010000005.1"/>
</dbReference>